<keyword evidence="3 4" id="KW-0560">Oxidoreductase</keyword>
<dbReference type="PROSITE" id="PS51355">
    <property type="entry name" value="GLUTATHIONE_PEROXID_3"/>
    <property type="match status" value="1"/>
</dbReference>
<keyword evidence="6" id="KW-1185">Reference proteome</keyword>
<gene>
    <name evidence="5" type="ORF">Ae201684_011024</name>
</gene>
<dbReference type="PRINTS" id="PR01011">
    <property type="entry name" value="GLUTPROXDASE"/>
</dbReference>
<proteinExistence type="inferred from homology"/>
<dbReference type="GO" id="GO:0004601">
    <property type="term" value="F:peroxidase activity"/>
    <property type="evidence" value="ECO:0007669"/>
    <property type="project" value="UniProtKB-KW"/>
</dbReference>
<evidence type="ECO:0000313" key="6">
    <source>
        <dbReference type="Proteomes" id="UP000481153"/>
    </source>
</evidence>
<dbReference type="Pfam" id="PF00255">
    <property type="entry name" value="GSHPx"/>
    <property type="match status" value="1"/>
</dbReference>
<name>A0A6G0WW64_9STRA</name>
<dbReference type="GO" id="GO:0034599">
    <property type="term" value="P:cellular response to oxidative stress"/>
    <property type="evidence" value="ECO:0007669"/>
    <property type="project" value="TreeGrafter"/>
</dbReference>
<evidence type="ECO:0000256" key="1">
    <source>
        <dbReference type="ARBA" id="ARBA00006926"/>
    </source>
</evidence>
<dbReference type="PANTHER" id="PTHR11592">
    <property type="entry name" value="GLUTATHIONE PEROXIDASE"/>
    <property type="match status" value="1"/>
</dbReference>
<dbReference type="CDD" id="cd00340">
    <property type="entry name" value="GSH_Peroxidase"/>
    <property type="match status" value="1"/>
</dbReference>
<dbReference type="SUPFAM" id="SSF52833">
    <property type="entry name" value="Thioredoxin-like"/>
    <property type="match status" value="1"/>
</dbReference>
<reference evidence="5 6" key="1">
    <citation type="submission" date="2019-07" db="EMBL/GenBank/DDBJ databases">
        <title>Genomics analysis of Aphanomyces spp. identifies a new class of oomycete effector associated with host adaptation.</title>
        <authorList>
            <person name="Gaulin E."/>
        </authorList>
    </citation>
    <scope>NUCLEOTIDE SEQUENCE [LARGE SCALE GENOMIC DNA]</scope>
    <source>
        <strain evidence="5 6">ATCC 201684</strain>
    </source>
</reference>
<dbReference type="EMBL" id="VJMJ01000140">
    <property type="protein sequence ID" value="KAF0731720.1"/>
    <property type="molecule type" value="Genomic_DNA"/>
</dbReference>
<dbReference type="PANTHER" id="PTHR11592:SF78">
    <property type="entry name" value="GLUTATHIONE PEROXIDASE"/>
    <property type="match status" value="1"/>
</dbReference>
<evidence type="ECO:0000256" key="4">
    <source>
        <dbReference type="RuleBase" id="RU000499"/>
    </source>
</evidence>
<dbReference type="AlphaFoldDB" id="A0A6G0WW64"/>
<evidence type="ECO:0000256" key="3">
    <source>
        <dbReference type="ARBA" id="ARBA00023002"/>
    </source>
</evidence>
<comment type="caution">
    <text evidence="5">The sequence shown here is derived from an EMBL/GenBank/DDBJ whole genome shotgun (WGS) entry which is preliminary data.</text>
</comment>
<dbReference type="VEuPathDB" id="FungiDB:AeMF1_013530"/>
<dbReference type="Gene3D" id="3.40.30.10">
    <property type="entry name" value="Glutaredoxin"/>
    <property type="match status" value="1"/>
</dbReference>
<accession>A0A6G0WW64</accession>
<protein>
    <recommendedName>
        <fullName evidence="4">Glutathione peroxidase</fullName>
    </recommendedName>
</protein>
<dbReference type="InterPro" id="IPR036249">
    <property type="entry name" value="Thioredoxin-like_sf"/>
</dbReference>
<evidence type="ECO:0000313" key="5">
    <source>
        <dbReference type="EMBL" id="KAF0731720.1"/>
    </source>
</evidence>
<keyword evidence="2 4" id="KW-0575">Peroxidase</keyword>
<comment type="similarity">
    <text evidence="1 4">Belongs to the glutathione peroxidase family.</text>
</comment>
<dbReference type="Proteomes" id="UP000481153">
    <property type="component" value="Unassembled WGS sequence"/>
</dbReference>
<dbReference type="InterPro" id="IPR000889">
    <property type="entry name" value="Glutathione_peroxidase"/>
</dbReference>
<organism evidence="5 6">
    <name type="scientific">Aphanomyces euteiches</name>
    <dbReference type="NCBI Taxonomy" id="100861"/>
    <lineage>
        <taxon>Eukaryota</taxon>
        <taxon>Sar</taxon>
        <taxon>Stramenopiles</taxon>
        <taxon>Oomycota</taxon>
        <taxon>Saprolegniomycetes</taxon>
        <taxon>Saprolegniales</taxon>
        <taxon>Verrucalvaceae</taxon>
        <taxon>Aphanomyces</taxon>
    </lineage>
</organism>
<evidence type="ECO:0000256" key="2">
    <source>
        <dbReference type="ARBA" id="ARBA00022559"/>
    </source>
</evidence>
<sequence length="191" mass="21827">MIHGVVRRGILAPFLTRGIKNKKVFLPPLRQFKQVNTDTFLPSSLFQQKVVLVVNTASKCGFTPQLKSLQELHSKYASRGLTVLAVPSNDFGSQEPDNEETVEAFYKKEYNVEFPITKKYHVIGPDAHPFFNAIVDQYTEDVAPSWNFEKFFVDNTGDLRAVFPRDVDPLEPEVIETIENLLEELPKEQKQ</sequence>